<reference evidence="3 4" key="1">
    <citation type="submission" date="2018-11" db="EMBL/GenBank/DDBJ databases">
        <authorList>
            <person name="Ye M.-Q."/>
            <person name="Du Z.-J."/>
        </authorList>
    </citation>
    <scope>NUCLEOTIDE SEQUENCE [LARGE SCALE GENOMIC DNA]</scope>
    <source>
        <strain evidence="3 4">U0105</strain>
    </source>
</reference>
<keyword evidence="4" id="KW-1185">Reference proteome</keyword>
<keyword evidence="1" id="KW-0472">Membrane</keyword>
<evidence type="ECO:0000256" key="1">
    <source>
        <dbReference type="SAM" id="Phobius"/>
    </source>
</evidence>
<protein>
    <recommendedName>
        <fullName evidence="5">PEP-CTERM sorting domain-containing protein</fullName>
    </recommendedName>
</protein>
<proteinExistence type="predicted"/>
<comment type="caution">
    <text evidence="3">The sequence shown here is derived from an EMBL/GenBank/DDBJ whole genome shotgun (WGS) entry which is preliminary data.</text>
</comment>
<evidence type="ECO:0000313" key="3">
    <source>
        <dbReference type="EMBL" id="RPJ67138.1"/>
    </source>
</evidence>
<dbReference type="RefSeq" id="WP_124027042.1">
    <property type="nucleotide sequence ID" value="NZ_JBHRSN010000015.1"/>
</dbReference>
<evidence type="ECO:0008006" key="5">
    <source>
        <dbReference type="Google" id="ProtNLM"/>
    </source>
</evidence>
<feature type="chain" id="PRO_5017971909" description="PEP-CTERM sorting domain-containing protein" evidence="2">
    <location>
        <begin position="19"/>
        <end position="268"/>
    </location>
</feature>
<dbReference type="AlphaFoldDB" id="A0A3N5ZBR7"/>
<organism evidence="3 4">
    <name type="scientific">Alteromonas sediminis</name>
    <dbReference type="NCBI Taxonomy" id="2259342"/>
    <lineage>
        <taxon>Bacteria</taxon>
        <taxon>Pseudomonadati</taxon>
        <taxon>Pseudomonadota</taxon>
        <taxon>Gammaproteobacteria</taxon>
        <taxon>Alteromonadales</taxon>
        <taxon>Alteromonadaceae</taxon>
        <taxon>Alteromonas/Salinimonas group</taxon>
        <taxon>Alteromonas</taxon>
    </lineage>
</organism>
<keyword evidence="1" id="KW-0812">Transmembrane</keyword>
<sequence length="268" mass="28726">MLRVLLLSLSIVCGTAQASLMMSSPTGAGPLDNAIPDFGGAVIDIVWDTGDRFNAFLGADALMKRETVTTDSETGLASEEIGSYLFNPELFSSSLIGGIAKLAIRLSLYDGDNATMEGVDSIEGQFQANENFLGVNGANLGNFSTVETVTFTQKGEEIVDTPEGMTGFLGGHTGVGWFFTEDSSLLETVFKGIEETGSLQMTFDVDKVTHDKVKNLEQKNYVSFGEPNKRPVIEPKPDIPTKVNAPAALILMLLIAMGWIVKTRKSVA</sequence>
<feature type="transmembrane region" description="Helical" evidence="1">
    <location>
        <begin position="243"/>
        <end position="261"/>
    </location>
</feature>
<gene>
    <name evidence="3" type="ORF">DRW07_06250</name>
</gene>
<keyword evidence="1" id="KW-1133">Transmembrane helix</keyword>
<accession>A0A3N5ZBR7</accession>
<dbReference type="OrthoDB" id="6331812at2"/>
<feature type="signal peptide" evidence="2">
    <location>
        <begin position="1"/>
        <end position="18"/>
    </location>
</feature>
<evidence type="ECO:0000313" key="4">
    <source>
        <dbReference type="Proteomes" id="UP000275281"/>
    </source>
</evidence>
<dbReference type="Proteomes" id="UP000275281">
    <property type="component" value="Unassembled WGS sequence"/>
</dbReference>
<name>A0A3N5ZBR7_9ALTE</name>
<keyword evidence="2" id="KW-0732">Signal</keyword>
<dbReference type="EMBL" id="RPOK01000002">
    <property type="protein sequence ID" value="RPJ67138.1"/>
    <property type="molecule type" value="Genomic_DNA"/>
</dbReference>
<evidence type="ECO:0000256" key="2">
    <source>
        <dbReference type="SAM" id="SignalP"/>
    </source>
</evidence>